<dbReference type="STRING" id="218821.SAMN05421837_106226"/>
<name>A0A1H5R275_9PSEU</name>
<evidence type="ECO:0000256" key="4">
    <source>
        <dbReference type="ARBA" id="ARBA00022691"/>
    </source>
</evidence>
<sequence>MPNSTAHRLASFAEKLLGGQLPVGLRTWDGTRVGPVDAPTVVLRNRRALRRLLYAPGELGLARAYVTGDLDVEGDLADGFRRIWALTRSGELKRAKFGPREWAEAVRLAAALGVVGPPPKPPAEEARLTGKLHSLLRDKSAIAHHYDLSNAFYQLLMDESMAYSSAYFTSESQSLEQAQHDKLEMICRKLGLRPGMRLLDIGCGWGSLLVHAAKHHGVHAVGITLSAEQLQHIRARLAQHDLEDRVEVRRQDYRELPDAPFDAVASIEMGEHVGEVNYPAYAATLHKMVKPGGRVLIQQMSRGNVAPGGGAFIERYIAPDMTMRPVGRTVDHLETAGLEVRDVHAMREHYVWTVRAWADTLEENWADVVALIGETGARVWRLYLVGGALAFEENRMGVDQILSVRPDEHGRSGMPATREWC</sequence>
<keyword evidence="4" id="KW-0949">S-adenosyl-L-methionine</keyword>
<dbReference type="GO" id="GO:0008168">
    <property type="term" value="F:methyltransferase activity"/>
    <property type="evidence" value="ECO:0007669"/>
    <property type="project" value="UniProtKB-KW"/>
</dbReference>
<comment type="similarity">
    <text evidence="1">Belongs to the CFA/CMAS family.</text>
</comment>
<dbReference type="PANTHER" id="PTHR43667">
    <property type="entry name" value="CYCLOPROPANE-FATTY-ACYL-PHOSPHOLIPID SYNTHASE"/>
    <property type="match status" value="1"/>
</dbReference>
<dbReference type="GO" id="GO:0032259">
    <property type="term" value="P:methylation"/>
    <property type="evidence" value="ECO:0007669"/>
    <property type="project" value="UniProtKB-KW"/>
</dbReference>
<dbReference type="Gene3D" id="3.40.50.150">
    <property type="entry name" value="Vaccinia Virus protein VP39"/>
    <property type="match status" value="1"/>
</dbReference>
<organism evidence="6 7">
    <name type="scientific">Amycolatopsis pretoriensis</name>
    <dbReference type="NCBI Taxonomy" id="218821"/>
    <lineage>
        <taxon>Bacteria</taxon>
        <taxon>Bacillati</taxon>
        <taxon>Actinomycetota</taxon>
        <taxon>Actinomycetes</taxon>
        <taxon>Pseudonocardiales</taxon>
        <taxon>Pseudonocardiaceae</taxon>
        <taxon>Amycolatopsis</taxon>
    </lineage>
</organism>
<dbReference type="Pfam" id="PF02353">
    <property type="entry name" value="CMAS"/>
    <property type="match status" value="1"/>
</dbReference>
<dbReference type="OrthoDB" id="9782855at2"/>
<evidence type="ECO:0000313" key="6">
    <source>
        <dbReference type="EMBL" id="SEF32429.1"/>
    </source>
</evidence>
<evidence type="ECO:0000256" key="3">
    <source>
        <dbReference type="ARBA" id="ARBA00022679"/>
    </source>
</evidence>
<dbReference type="InterPro" id="IPR003333">
    <property type="entry name" value="CMAS"/>
</dbReference>
<dbReference type="CDD" id="cd02440">
    <property type="entry name" value="AdoMet_MTases"/>
    <property type="match status" value="1"/>
</dbReference>
<gene>
    <name evidence="6" type="ORF">SAMN05421837_106226</name>
</gene>
<dbReference type="PANTHER" id="PTHR43667:SF1">
    <property type="entry name" value="CYCLOPROPANE-FATTY-ACYL-PHOSPHOLIPID SYNTHASE"/>
    <property type="match status" value="1"/>
</dbReference>
<dbReference type="AlphaFoldDB" id="A0A1H5R275"/>
<proteinExistence type="inferred from homology"/>
<accession>A0A1H5R275</accession>
<dbReference type="InterPro" id="IPR050723">
    <property type="entry name" value="CFA/CMAS"/>
</dbReference>
<dbReference type="GO" id="GO:0008610">
    <property type="term" value="P:lipid biosynthetic process"/>
    <property type="evidence" value="ECO:0007669"/>
    <property type="project" value="InterPro"/>
</dbReference>
<evidence type="ECO:0000256" key="5">
    <source>
        <dbReference type="ARBA" id="ARBA00023098"/>
    </source>
</evidence>
<dbReference type="SUPFAM" id="SSF53335">
    <property type="entry name" value="S-adenosyl-L-methionine-dependent methyltransferases"/>
    <property type="match status" value="1"/>
</dbReference>
<dbReference type="EMBL" id="FNUJ01000006">
    <property type="protein sequence ID" value="SEF32429.1"/>
    <property type="molecule type" value="Genomic_DNA"/>
</dbReference>
<dbReference type="Proteomes" id="UP000198878">
    <property type="component" value="Unassembled WGS sequence"/>
</dbReference>
<reference evidence="7" key="1">
    <citation type="submission" date="2016-10" db="EMBL/GenBank/DDBJ databases">
        <authorList>
            <person name="Varghese N."/>
            <person name="Submissions S."/>
        </authorList>
    </citation>
    <scope>NUCLEOTIDE SEQUENCE [LARGE SCALE GENOMIC DNA]</scope>
    <source>
        <strain evidence="7">DSM 44654</strain>
    </source>
</reference>
<dbReference type="RefSeq" id="WP_086670214.1">
    <property type="nucleotide sequence ID" value="NZ_FNUJ01000006.1"/>
</dbReference>
<keyword evidence="2" id="KW-0489">Methyltransferase</keyword>
<evidence type="ECO:0000313" key="7">
    <source>
        <dbReference type="Proteomes" id="UP000198878"/>
    </source>
</evidence>
<evidence type="ECO:0000256" key="2">
    <source>
        <dbReference type="ARBA" id="ARBA00022603"/>
    </source>
</evidence>
<evidence type="ECO:0000256" key="1">
    <source>
        <dbReference type="ARBA" id="ARBA00010815"/>
    </source>
</evidence>
<protein>
    <submittedName>
        <fullName evidence="6">Cyclopropane-fatty-acyl-phospholipid synthase</fullName>
    </submittedName>
</protein>
<dbReference type="PIRSF" id="PIRSF003085">
    <property type="entry name" value="CMAS"/>
    <property type="match status" value="1"/>
</dbReference>
<keyword evidence="5" id="KW-0443">Lipid metabolism</keyword>
<keyword evidence="3" id="KW-0808">Transferase</keyword>
<keyword evidence="7" id="KW-1185">Reference proteome</keyword>
<dbReference type="InterPro" id="IPR029063">
    <property type="entry name" value="SAM-dependent_MTases_sf"/>
</dbReference>